<reference evidence="3" key="1">
    <citation type="journal article" date="2023" name="IMA Fungus">
        <title>Comparative genomic study of the Penicillium genus elucidates a diverse pangenome and 15 lateral gene transfer events.</title>
        <authorList>
            <person name="Petersen C."/>
            <person name="Sorensen T."/>
            <person name="Nielsen M.R."/>
            <person name="Sondergaard T.E."/>
            <person name="Sorensen J.L."/>
            <person name="Fitzpatrick D.A."/>
            <person name="Frisvad J.C."/>
            <person name="Nielsen K.L."/>
        </authorList>
    </citation>
    <scope>NUCLEOTIDE SEQUENCE</scope>
    <source>
        <strain evidence="3">IBT 15450</strain>
    </source>
</reference>
<accession>A0AAD6IJJ8</accession>
<evidence type="ECO:0000256" key="2">
    <source>
        <dbReference type="SAM" id="MobiDB-lite"/>
    </source>
</evidence>
<name>A0AAD6IJJ8_PENCN</name>
<feature type="region of interest" description="Disordered" evidence="2">
    <location>
        <begin position="225"/>
        <end position="244"/>
    </location>
</feature>
<dbReference type="Proteomes" id="UP001219568">
    <property type="component" value="Unassembled WGS sequence"/>
</dbReference>
<keyword evidence="1" id="KW-0175">Coiled coil</keyword>
<evidence type="ECO:0000313" key="4">
    <source>
        <dbReference type="Proteomes" id="UP001219568"/>
    </source>
</evidence>
<feature type="coiled-coil region" evidence="1">
    <location>
        <begin position="10"/>
        <end position="79"/>
    </location>
</feature>
<evidence type="ECO:0000313" key="3">
    <source>
        <dbReference type="EMBL" id="KAJ6050806.1"/>
    </source>
</evidence>
<gene>
    <name evidence="3" type="ORF">N7460_001340</name>
</gene>
<reference evidence="3" key="2">
    <citation type="submission" date="2023-01" db="EMBL/GenBank/DDBJ databases">
        <authorList>
            <person name="Petersen C."/>
        </authorList>
    </citation>
    <scope>NUCLEOTIDE SEQUENCE</scope>
    <source>
        <strain evidence="3">IBT 15450</strain>
    </source>
</reference>
<evidence type="ECO:0000256" key="1">
    <source>
        <dbReference type="SAM" id="Coils"/>
    </source>
</evidence>
<dbReference type="EMBL" id="JAQJZL010000002">
    <property type="protein sequence ID" value="KAJ6050806.1"/>
    <property type="molecule type" value="Genomic_DNA"/>
</dbReference>
<keyword evidence="4" id="KW-1185">Reference proteome</keyword>
<dbReference type="AlphaFoldDB" id="A0AAD6IJJ8"/>
<protein>
    <submittedName>
        <fullName evidence="3">Uncharacterized protein</fullName>
    </submittedName>
</protein>
<organism evidence="3 4">
    <name type="scientific">Penicillium canescens</name>
    <dbReference type="NCBI Taxonomy" id="5083"/>
    <lineage>
        <taxon>Eukaryota</taxon>
        <taxon>Fungi</taxon>
        <taxon>Dikarya</taxon>
        <taxon>Ascomycota</taxon>
        <taxon>Pezizomycotina</taxon>
        <taxon>Eurotiomycetes</taxon>
        <taxon>Eurotiomycetidae</taxon>
        <taxon>Eurotiales</taxon>
        <taxon>Aspergillaceae</taxon>
        <taxon>Penicillium</taxon>
    </lineage>
</organism>
<sequence>MDFEDMCTEVESLHQKIKFIEKHAESVQRRGLLAEEQARRRAELLEDLIQEVDASRKENNLLATQLASLQAEIKSFSEEDACHSIRRLYHDLRHWSHIAALMFTTFWVRFMVGYGPSWNNYLCGLDQEVRGLYRSHRTSQLSDLIQRCVQLKQSLECQDGAYIFRRSHPRMPFRDENMRSLVEEVGSNDTVEYSVWPGLYQILQPGNWAVVEKEIVKTTSSRIDTLSMTDEPEGRSEEQWLEEI</sequence>
<comment type="caution">
    <text evidence="3">The sequence shown here is derived from an EMBL/GenBank/DDBJ whole genome shotgun (WGS) entry which is preliminary data.</text>
</comment>
<proteinExistence type="predicted"/>